<reference evidence="1 2" key="1">
    <citation type="submission" date="2021-07" db="EMBL/GenBank/DDBJ databases">
        <authorList>
            <consortium name="Genoscope - CEA"/>
            <person name="William W."/>
        </authorList>
    </citation>
    <scope>NUCLEOTIDE SEQUENCE [LARGE SCALE GENOMIC DNA]</scope>
</reference>
<organism evidence="1 2">
    <name type="scientific">Brassica campestris</name>
    <name type="common">Field mustard</name>
    <dbReference type="NCBI Taxonomy" id="3711"/>
    <lineage>
        <taxon>Eukaryota</taxon>
        <taxon>Viridiplantae</taxon>
        <taxon>Streptophyta</taxon>
        <taxon>Embryophyta</taxon>
        <taxon>Tracheophyta</taxon>
        <taxon>Spermatophyta</taxon>
        <taxon>Magnoliopsida</taxon>
        <taxon>eudicotyledons</taxon>
        <taxon>Gunneridae</taxon>
        <taxon>Pentapetalae</taxon>
        <taxon>rosids</taxon>
        <taxon>malvids</taxon>
        <taxon>Brassicales</taxon>
        <taxon>Brassicaceae</taxon>
        <taxon>Brassiceae</taxon>
        <taxon>Brassica</taxon>
    </lineage>
</organism>
<protein>
    <submittedName>
        <fullName evidence="1">Uncharacterized protein</fullName>
    </submittedName>
</protein>
<proteinExistence type="predicted"/>
<gene>
    <name evidence="1" type="ORF">BRAPAZ1V2_A03P15810.2</name>
</gene>
<dbReference type="Proteomes" id="UP000694005">
    <property type="component" value="Chromosome A03"/>
</dbReference>
<dbReference type="AlphaFoldDB" id="A0A8D9LMX7"/>
<sequence>MFRLHFAYMSPYQVLEYHMEFLETLGGIWSSKRKSLCFLVVIGRARHGSDQSGATPPSRSDLPIGATLPERQREVARGFITRRRENEPGATSRSDTARIVSKLKVNRLIDRLPSLVRNSITRGLIPISMSSLFQ</sequence>
<dbReference type="EMBL" id="LS974619">
    <property type="protein sequence ID" value="CAG7880238.1"/>
    <property type="molecule type" value="Genomic_DNA"/>
</dbReference>
<evidence type="ECO:0000313" key="2">
    <source>
        <dbReference type="Proteomes" id="UP000694005"/>
    </source>
</evidence>
<accession>A0A8D9LMX7</accession>
<dbReference type="Gramene" id="A03p15810.2_BraZ1">
    <property type="protein sequence ID" value="A03p15810.2_BraZ1.CDS"/>
    <property type="gene ID" value="A03g15810.2_BraZ1"/>
</dbReference>
<evidence type="ECO:0000313" key="1">
    <source>
        <dbReference type="EMBL" id="CAG7880238.1"/>
    </source>
</evidence>
<name>A0A8D9LMX7_BRACM</name>